<accession>A0ABU6TNH0</accession>
<protein>
    <submittedName>
        <fullName evidence="2">Uncharacterized protein</fullName>
    </submittedName>
</protein>
<gene>
    <name evidence="2" type="ORF">PIB30_068559</name>
</gene>
<organism evidence="2 3">
    <name type="scientific">Stylosanthes scabra</name>
    <dbReference type="NCBI Taxonomy" id="79078"/>
    <lineage>
        <taxon>Eukaryota</taxon>
        <taxon>Viridiplantae</taxon>
        <taxon>Streptophyta</taxon>
        <taxon>Embryophyta</taxon>
        <taxon>Tracheophyta</taxon>
        <taxon>Spermatophyta</taxon>
        <taxon>Magnoliopsida</taxon>
        <taxon>eudicotyledons</taxon>
        <taxon>Gunneridae</taxon>
        <taxon>Pentapetalae</taxon>
        <taxon>rosids</taxon>
        <taxon>fabids</taxon>
        <taxon>Fabales</taxon>
        <taxon>Fabaceae</taxon>
        <taxon>Papilionoideae</taxon>
        <taxon>50 kb inversion clade</taxon>
        <taxon>dalbergioids sensu lato</taxon>
        <taxon>Dalbergieae</taxon>
        <taxon>Pterocarpus clade</taxon>
        <taxon>Stylosanthes</taxon>
    </lineage>
</organism>
<dbReference type="EMBL" id="JASCZI010091358">
    <property type="protein sequence ID" value="MED6150059.1"/>
    <property type="molecule type" value="Genomic_DNA"/>
</dbReference>
<comment type="caution">
    <text evidence="2">The sequence shown here is derived from an EMBL/GenBank/DDBJ whole genome shotgun (WGS) entry which is preliminary data.</text>
</comment>
<reference evidence="2 3" key="1">
    <citation type="journal article" date="2023" name="Plants (Basel)">
        <title>Bridging the Gap: Combining Genomics and Transcriptomics Approaches to Understand Stylosanthes scabra, an Orphan Legume from the Brazilian Caatinga.</title>
        <authorList>
            <person name="Ferreira-Neto J.R.C."/>
            <person name="da Silva M.D."/>
            <person name="Binneck E."/>
            <person name="de Melo N.F."/>
            <person name="da Silva R.H."/>
            <person name="de Melo A.L.T.M."/>
            <person name="Pandolfi V."/>
            <person name="Bustamante F.O."/>
            <person name="Brasileiro-Vidal A.C."/>
            <person name="Benko-Iseppon A.M."/>
        </authorList>
    </citation>
    <scope>NUCLEOTIDE SEQUENCE [LARGE SCALE GENOMIC DNA]</scope>
    <source>
        <tissue evidence="2">Leaves</tissue>
    </source>
</reference>
<dbReference type="Proteomes" id="UP001341840">
    <property type="component" value="Unassembled WGS sequence"/>
</dbReference>
<feature type="region of interest" description="Disordered" evidence="1">
    <location>
        <begin position="301"/>
        <end position="329"/>
    </location>
</feature>
<sequence>MPKIFGIRVKKLEHLGKNEARDLKSIPMPLSFDFHLNLPKRGLLPFIFESELFFAGCSFDSSPLSSNKVYQLSYAGGASLDIADVEETGIIPEAPTLLYNCYVANIHGHVHLLVHDAATEDRKLGFWVLRSGSGSKQWHLLPLPPTLSNYGVDPDKDTEWTSVRYRPWHSFIWKDKLFLMAQVDPDDPYIFYVYDPQNHPKDDPWEQIEHGFNPGYDTDIVAVSSRSIWLFPSPVNVNIIDLGKGKVLYKTRNKDSYQRFLSVDVLVNQVYMLPHIEDNRSEVPQNSFVFSLSKRMPLKQSYSQDSNYPRKEPKLATVTNPSTPRALLE</sequence>
<evidence type="ECO:0000256" key="1">
    <source>
        <dbReference type="SAM" id="MobiDB-lite"/>
    </source>
</evidence>
<keyword evidence="3" id="KW-1185">Reference proteome</keyword>
<proteinExistence type="predicted"/>
<evidence type="ECO:0000313" key="3">
    <source>
        <dbReference type="Proteomes" id="UP001341840"/>
    </source>
</evidence>
<name>A0ABU6TNH0_9FABA</name>
<evidence type="ECO:0000313" key="2">
    <source>
        <dbReference type="EMBL" id="MED6150059.1"/>
    </source>
</evidence>